<feature type="transmembrane region" description="Helical" evidence="2">
    <location>
        <begin position="205"/>
        <end position="223"/>
    </location>
</feature>
<feature type="compositionally biased region" description="Basic and acidic residues" evidence="1">
    <location>
        <begin position="262"/>
        <end position="271"/>
    </location>
</feature>
<evidence type="ECO:0000256" key="2">
    <source>
        <dbReference type="SAM" id="Phobius"/>
    </source>
</evidence>
<name>A0A5C7IT07_9ROSI</name>
<feature type="transmembrane region" description="Helical" evidence="2">
    <location>
        <begin position="178"/>
        <end position="199"/>
    </location>
</feature>
<accession>A0A5C7IT07</accession>
<keyword evidence="4" id="KW-1185">Reference proteome</keyword>
<dbReference type="OrthoDB" id="785439at2759"/>
<feature type="transmembrane region" description="Helical" evidence="2">
    <location>
        <begin position="334"/>
        <end position="350"/>
    </location>
</feature>
<keyword evidence="2" id="KW-0812">Transmembrane</keyword>
<dbReference type="AlphaFoldDB" id="A0A5C7IT07"/>
<protein>
    <submittedName>
        <fullName evidence="3">Uncharacterized protein</fullName>
    </submittedName>
</protein>
<gene>
    <name evidence="3" type="ORF">EZV62_001039</name>
</gene>
<evidence type="ECO:0000313" key="4">
    <source>
        <dbReference type="Proteomes" id="UP000323000"/>
    </source>
</evidence>
<sequence>MGNGAEFDWAVGEGAGFGKGLVKKTVSYKKENMNGADKQEEDVANGNEEEEQVMENDLLLTLTHSHTPLQPIIASSSLFLQFNNTHFRFTSRRLRFSFTLTNHAKWVSNADILRARNFTFNFDPDDDDQDEEEDDDDEGFFSGNVKKKKKDREWWSKKYGTRKKKPTNLFEEVIESIWILKVFKSYGWLLPAIIISFLLATGPKAFLMALALSLGLSALSLAFEKLQGKLQRRPKSKTRMRRKTSYSSATSVEMNEEEQEESHENGNKRMSEFWVGSDNGSVRKGSEDAPSFGGWDDHLDGAGSMRRKSRVTGGSRRRQEEKLSGSGRNSETPLLLRLLVALFPFISSWAEMFW</sequence>
<feature type="compositionally biased region" description="Basic residues" evidence="1">
    <location>
        <begin position="230"/>
        <end position="244"/>
    </location>
</feature>
<feature type="region of interest" description="Disordered" evidence="1">
    <location>
        <begin position="230"/>
        <end position="329"/>
    </location>
</feature>
<organism evidence="3 4">
    <name type="scientific">Acer yangbiense</name>
    <dbReference type="NCBI Taxonomy" id="1000413"/>
    <lineage>
        <taxon>Eukaryota</taxon>
        <taxon>Viridiplantae</taxon>
        <taxon>Streptophyta</taxon>
        <taxon>Embryophyta</taxon>
        <taxon>Tracheophyta</taxon>
        <taxon>Spermatophyta</taxon>
        <taxon>Magnoliopsida</taxon>
        <taxon>eudicotyledons</taxon>
        <taxon>Gunneridae</taxon>
        <taxon>Pentapetalae</taxon>
        <taxon>rosids</taxon>
        <taxon>malvids</taxon>
        <taxon>Sapindales</taxon>
        <taxon>Sapindaceae</taxon>
        <taxon>Hippocastanoideae</taxon>
        <taxon>Acereae</taxon>
        <taxon>Acer</taxon>
    </lineage>
</organism>
<evidence type="ECO:0000256" key="1">
    <source>
        <dbReference type="SAM" id="MobiDB-lite"/>
    </source>
</evidence>
<dbReference type="Proteomes" id="UP000323000">
    <property type="component" value="Chromosome 1"/>
</dbReference>
<dbReference type="EMBL" id="VAHF01000001">
    <property type="protein sequence ID" value="TXG72460.1"/>
    <property type="molecule type" value="Genomic_DNA"/>
</dbReference>
<feature type="region of interest" description="Disordered" evidence="1">
    <location>
        <begin position="30"/>
        <end position="51"/>
    </location>
</feature>
<keyword evidence="2" id="KW-1133">Transmembrane helix</keyword>
<feature type="compositionally biased region" description="Acidic residues" evidence="1">
    <location>
        <begin position="39"/>
        <end position="51"/>
    </location>
</feature>
<comment type="caution">
    <text evidence="3">The sequence shown here is derived from an EMBL/GenBank/DDBJ whole genome shotgun (WGS) entry which is preliminary data.</text>
</comment>
<evidence type="ECO:0000313" key="3">
    <source>
        <dbReference type="EMBL" id="TXG72460.1"/>
    </source>
</evidence>
<keyword evidence="2" id="KW-0472">Membrane</keyword>
<proteinExistence type="predicted"/>
<reference evidence="4" key="1">
    <citation type="journal article" date="2019" name="Gigascience">
        <title>De novo genome assembly of the endangered Acer yangbiense, a plant species with extremely small populations endemic to Yunnan Province, China.</title>
        <authorList>
            <person name="Yang J."/>
            <person name="Wariss H.M."/>
            <person name="Tao L."/>
            <person name="Zhang R."/>
            <person name="Yun Q."/>
            <person name="Hollingsworth P."/>
            <person name="Dao Z."/>
            <person name="Luo G."/>
            <person name="Guo H."/>
            <person name="Ma Y."/>
            <person name="Sun W."/>
        </authorList>
    </citation>
    <scope>NUCLEOTIDE SEQUENCE [LARGE SCALE GENOMIC DNA]</scope>
    <source>
        <strain evidence="4">cv. Malutang</strain>
    </source>
</reference>
<dbReference type="PANTHER" id="PTHR35719">
    <property type="entry name" value="OS01G0680600 PROTEIN"/>
    <property type="match status" value="1"/>
</dbReference>
<dbReference type="PANTHER" id="PTHR35719:SF2">
    <property type="entry name" value="ABC TRANSMEMBRANE TYPE-1 DOMAIN-CONTAINING PROTEIN"/>
    <property type="match status" value="1"/>
</dbReference>